<feature type="domain" description="Homocysteine biosynthesis enzyme sulfur-incorporation" evidence="1">
    <location>
        <begin position="17"/>
        <end position="362"/>
    </location>
</feature>
<reference evidence="3" key="1">
    <citation type="submission" date="2018-08" db="EMBL/GenBank/DDBJ databases">
        <authorList>
            <person name="Grouzdev D.S."/>
            <person name="Krutkina M.S."/>
        </authorList>
    </citation>
    <scope>NUCLEOTIDE SEQUENCE [LARGE SCALE GENOMIC DNA]</scope>
    <source>
        <strain evidence="3">4-11</strain>
    </source>
</reference>
<dbReference type="InterPro" id="IPR002708">
    <property type="entry name" value="HcyBio"/>
</dbReference>
<name>A0A372MJX9_9SPIR</name>
<sequence>MAKTVAQINEKINKGTVVVVSAEDFSAMAKEKDLKELSEEVDIVTTATFGPMCSSGAIINFGHWSPGIRMEEITLNGVNAYEGLAAVDTYIGATSESKFDARYGGANVIEELIDGKDVRLHARGKGTDCYPTKEIDTYINKDTINEFYLFNPRNAYQNYAAATNSTNRIKYTYMGSLLPRFSNITYSTSGELSPLLNDPYLRTIGLGTRIFLGGTEGYVVWNGTQFNTRRERTAEGIPTLPGATLAVIGDAKQMSREYIRSAYYEKYGVSMFVGIGIPIPVLDEKMAAHLAISNEKIITNILDYGQDGHPSVATCSYSQLASGSVTLSDGKKVKTAPLSSLAKAREIAEVLASWIREKRFFLSEPVHMFPTDSFVKPLVPREGGEK</sequence>
<reference evidence="2 3" key="2">
    <citation type="submission" date="2018-09" db="EMBL/GenBank/DDBJ databases">
        <title>Genome of Sphaerochaeta halotolerans strain 4-11.</title>
        <authorList>
            <person name="Nazina T.N."/>
            <person name="Sokolova D.S."/>
        </authorList>
    </citation>
    <scope>NUCLEOTIDE SEQUENCE [LARGE SCALE GENOMIC DNA]</scope>
    <source>
        <strain evidence="2 3">4-11</strain>
    </source>
</reference>
<dbReference type="Proteomes" id="UP000264002">
    <property type="component" value="Unassembled WGS sequence"/>
</dbReference>
<keyword evidence="3" id="KW-1185">Reference proteome</keyword>
<dbReference type="Pfam" id="PF01837">
    <property type="entry name" value="HcyBio"/>
    <property type="match status" value="1"/>
</dbReference>
<dbReference type="OrthoDB" id="9765041at2"/>
<proteinExistence type="predicted"/>
<evidence type="ECO:0000259" key="1">
    <source>
        <dbReference type="Pfam" id="PF01837"/>
    </source>
</evidence>
<dbReference type="AlphaFoldDB" id="A0A372MJX9"/>
<protein>
    <recommendedName>
        <fullName evidence="1">Homocysteine biosynthesis enzyme sulfur-incorporation domain-containing protein</fullName>
    </recommendedName>
</protein>
<accession>A0A372MJX9</accession>
<evidence type="ECO:0000313" key="3">
    <source>
        <dbReference type="Proteomes" id="UP000264002"/>
    </source>
</evidence>
<evidence type="ECO:0000313" key="2">
    <source>
        <dbReference type="EMBL" id="RFU96107.1"/>
    </source>
</evidence>
<gene>
    <name evidence="2" type="ORF">DYP60_00605</name>
</gene>
<dbReference type="EMBL" id="QUWK01000001">
    <property type="protein sequence ID" value="RFU96107.1"/>
    <property type="molecule type" value="Genomic_DNA"/>
</dbReference>
<comment type="caution">
    <text evidence="2">The sequence shown here is derived from an EMBL/GenBank/DDBJ whole genome shotgun (WGS) entry which is preliminary data.</text>
</comment>
<dbReference type="RefSeq" id="WP_117328926.1">
    <property type="nucleotide sequence ID" value="NZ_QUWK01000001.1"/>
</dbReference>
<organism evidence="2 3">
    <name type="scientific">Sphaerochaeta halotolerans</name>
    <dbReference type="NCBI Taxonomy" id="2293840"/>
    <lineage>
        <taxon>Bacteria</taxon>
        <taxon>Pseudomonadati</taxon>
        <taxon>Spirochaetota</taxon>
        <taxon>Spirochaetia</taxon>
        <taxon>Spirochaetales</taxon>
        <taxon>Sphaerochaetaceae</taxon>
        <taxon>Sphaerochaeta</taxon>
    </lineage>
</organism>